<keyword evidence="1" id="KW-0812">Transmembrane</keyword>
<sequence length="589" mass="65462">MLLLPISHQHFEERDGCRKEKKGWGSSGCPASSGQIIDAHIICQYANSDSSAEKAQQNDWNASAPKLPAAAKAIITRVEAVLNVQGAPSGSGGIGNKVQEFREDAKIWNCYLEVAELRAREQAELWNSSLDSLMIFVSFVRIAGRVHDIQATFQAGLFAGIIASFVIDARSDLQADSEQRILTAIREMLDKGSSNPPSPIPVATNWTSGLWILSLCTTLFSAIMGVLAKAWLGHFLPATAGRIGGSRAAYKRYNLDAEAERWHLREVLIVLPFLVQIAAFLFFVGLILQTQAENPTIGRVLLAFCISGATIYFSMTCIPLFFPSSPFNTTLSELCGKLLSRGNPGPPPYLEKDINECLGEILYTKVIKSDNPAHVDAAFQEVALPVFPNKWIDALCRQDTPEVLLLRMKQYIATRIDDIEEWDETICNYLFVFLKFARHYEKEIQNTSEKDLEEVQKQYLTLDAVLRTSLEPGNPLYRCNELPEALRPLLFGLRAQVIMLLNTKDLPKRTPLPGIPETPIDFNVNELPDRPWDMAFQDIRSTHRLHFVLGACRGLAGGPPCLKTISSFVLCLCLAKGKPSPTEPLLSRF</sequence>
<dbReference type="EMBL" id="JAACJK010000011">
    <property type="protein sequence ID" value="KAF5338737.1"/>
    <property type="molecule type" value="Genomic_DNA"/>
</dbReference>
<feature type="transmembrane region" description="Helical" evidence="1">
    <location>
        <begin position="300"/>
        <end position="322"/>
    </location>
</feature>
<comment type="caution">
    <text evidence="3">The sequence shown here is derived from an EMBL/GenBank/DDBJ whole genome shotgun (WGS) entry which is preliminary data.</text>
</comment>
<dbReference type="InterPro" id="IPR045338">
    <property type="entry name" value="DUF6535"/>
</dbReference>
<evidence type="ECO:0000259" key="2">
    <source>
        <dbReference type="Pfam" id="PF20153"/>
    </source>
</evidence>
<name>A0A8H5CDW7_9AGAR</name>
<keyword evidence="4" id="KW-1185">Reference proteome</keyword>
<feature type="domain" description="DUF6535" evidence="2">
    <location>
        <begin position="108"/>
        <end position="290"/>
    </location>
</feature>
<reference evidence="3 4" key="1">
    <citation type="journal article" date="2020" name="ISME J.">
        <title>Uncovering the hidden diversity of litter-decomposition mechanisms in mushroom-forming fungi.</title>
        <authorList>
            <person name="Floudas D."/>
            <person name="Bentzer J."/>
            <person name="Ahren D."/>
            <person name="Johansson T."/>
            <person name="Persson P."/>
            <person name="Tunlid A."/>
        </authorList>
    </citation>
    <scope>NUCLEOTIDE SEQUENCE [LARGE SCALE GENOMIC DNA]</scope>
    <source>
        <strain evidence="3 4">CBS 175.51</strain>
    </source>
</reference>
<dbReference type="Proteomes" id="UP000541558">
    <property type="component" value="Unassembled WGS sequence"/>
</dbReference>
<feature type="transmembrane region" description="Helical" evidence="1">
    <location>
        <begin position="267"/>
        <end position="288"/>
    </location>
</feature>
<dbReference type="AlphaFoldDB" id="A0A8H5CDW7"/>
<accession>A0A8H5CDW7</accession>
<keyword evidence="1" id="KW-1133">Transmembrane helix</keyword>
<gene>
    <name evidence="3" type="ORF">D9611_013351</name>
</gene>
<evidence type="ECO:0000313" key="3">
    <source>
        <dbReference type="EMBL" id="KAF5338737.1"/>
    </source>
</evidence>
<dbReference type="Pfam" id="PF20153">
    <property type="entry name" value="DUF6535"/>
    <property type="match status" value="1"/>
</dbReference>
<dbReference type="OrthoDB" id="3219854at2759"/>
<feature type="transmembrane region" description="Helical" evidence="1">
    <location>
        <begin position="210"/>
        <end position="232"/>
    </location>
</feature>
<evidence type="ECO:0000313" key="4">
    <source>
        <dbReference type="Proteomes" id="UP000541558"/>
    </source>
</evidence>
<keyword evidence="1" id="KW-0472">Membrane</keyword>
<evidence type="ECO:0000256" key="1">
    <source>
        <dbReference type="SAM" id="Phobius"/>
    </source>
</evidence>
<organism evidence="3 4">
    <name type="scientific">Ephemerocybe angulata</name>
    <dbReference type="NCBI Taxonomy" id="980116"/>
    <lineage>
        <taxon>Eukaryota</taxon>
        <taxon>Fungi</taxon>
        <taxon>Dikarya</taxon>
        <taxon>Basidiomycota</taxon>
        <taxon>Agaricomycotina</taxon>
        <taxon>Agaricomycetes</taxon>
        <taxon>Agaricomycetidae</taxon>
        <taxon>Agaricales</taxon>
        <taxon>Agaricineae</taxon>
        <taxon>Psathyrellaceae</taxon>
        <taxon>Ephemerocybe</taxon>
    </lineage>
</organism>
<proteinExistence type="predicted"/>
<protein>
    <recommendedName>
        <fullName evidence="2">DUF6535 domain-containing protein</fullName>
    </recommendedName>
</protein>